<evidence type="ECO:0000313" key="1">
    <source>
        <dbReference type="EMBL" id="CAF1131340.1"/>
    </source>
</evidence>
<evidence type="ECO:0000313" key="2">
    <source>
        <dbReference type="Proteomes" id="UP000663879"/>
    </source>
</evidence>
<name>A0A814REP8_9BILA</name>
<sequence length="86" mass="9691">MPKASSLKPRAVKTLNIWGGISYHGTTEFVMFTNTLNQDGYRIIVNQYLSPFLRNYPGGCRLIQDNAPPHTAQASVALLNQNNIRW</sequence>
<feature type="non-terminal residue" evidence="1">
    <location>
        <position position="1"/>
    </location>
</feature>
<dbReference type="InterPro" id="IPR036397">
    <property type="entry name" value="RNaseH_sf"/>
</dbReference>
<accession>A0A814REP8</accession>
<keyword evidence="2" id="KW-1185">Reference proteome</keyword>
<protein>
    <recommendedName>
        <fullName evidence="3">Tc1-like transposase DDE domain-containing protein</fullName>
    </recommendedName>
</protein>
<gene>
    <name evidence="1" type="ORF">OXX778_LOCUS22488</name>
</gene>
<dbReference type="AlphaFoldDB" id="A0A814REP8"/>
<evidence type="ECO:0008006" key="3">
    <source>
        <dbReference type="Google" id="ProtNLM"/>
    </source>
</evidence>
<dbReference type="EMBL" id="CAJNOC010009646">
    <property type="protein sequence ID" value="CAF1131340.1"/>
    <property type="molecule type" value="Genomic_DNA"/>
</dbReference>
<dbReference type="Gene3D" id="3.30.420.10">
    <property type="entry name" value="Ribonuclease H-like superfamily/Ribonuclease H"/>
    <property type="match status" value="1"/>
</dbReference>
<organism evidence="1 2">
    <name type="scientific">Brachionus calyciflorus</name>
    <dbReference type="NCBI Taxonomy" id="104777"/>
    <lineage>
        <taxon>Eukaryota</taxon>
        <taxon>Metazoa</taxon>
        <taxon>Spiralia</taxon>
        <taxon>Gnathifera</taxon>
        <taxon>Rotifera</taxon>
        <taxon>Eurotatoria</taxon>
        <taxon>Monogononta</taxon>
        <taxon>Pseudotrocha</taxon>
        <taxon>Ploima</taxon>
        <taxon>Brachionidae</taxon>
        <taxon>Brachionus</taxon>
    </lineage>
</organism>
<reference evidence="1" key="1">
    <citation type="submission" date="2021-02" db="EMBL/GenBank/DDBJ databases">
        <authorList>
            <person name="Nowell W R."/>
        </authorList>
    </citation>
    <scope>NUCLEOTIDE SEQUENCE</scope>
    <source>
        <strain evidence="1">Ploen Becks lab</strain>
    </source>
</reference>
<dbReference type="OrthoDB" id="9971063at2759"/>
<dbReference type="Proteomes" id="UP000663879">
    <property type="component" value="Unassembled WGS sequence"/>
</dbReference>
<proteinExistence type="predicted"/>
<dbReference type="GO" id="GO:0003676">
    <property type="term" value="F:nucleic acid binding"/>
    <property type="evidence" value="ECO:0007669"/>
    <property type="project" value="InterPro"/>
</dbReference>
<comment type="caution">
    <text evidence="1">The sequence shown here is derived from an EMBL/GenBank/DDBJ whole genome shotgun (WGS) entry which is preliminary data.</text>
</comment>